<feature type="transmembrane region" description="Helical" evidence="1">
    <location>
        <begin position="225"/>
        <end position="244"/>
    </location>
</feature>
<keyword evidence="1" id="KW-0812">Transmembrane</keyword>
<feature type="transmembrane region" description="Helical" evidence="1">
    <location>
        <begin position="15"/>
        <end position="38"/>
    </location>
</feature>
<feature type="transmembrane region" description="Helical" evidence="1">
    <location>
        <begin position="429"/>
        <end position="446"/>
    </location>
</feature>
<protein>
    <recommendedName>
        <fullName evidence="4">Beta-carotene 15,15'-monooxygenase</fullName>
    </recommendedName>
</protein>
<evidence type="ECO:0000313" key="2">
    <source>
        <dbReference type="EMBL" id="MFC4710454.1"/>
    </source>
</evidence>
<dbReference type="Proteomes" id="UP001596026">
    <property type="component" value="Unassembled WGS sequence"/>
</dbReference>
<feature type="transmembrane region" description="Helical" evidence="1">
    <location>
        <begin position="152"/>
        <end position="171"/>
    </location>
</feature>
<evidence type="ECO:0008006" key="4">
    <source>
        <dbReference type="Google" id="ProtNLM"/>
    </source>
</evidence>
<keyword evidence="1" id="KW-1133">Transmembrane helix</keyword>
<gene>
    <name evidence="2" type="ORF">ACFO3L_07460</name>
</gene>
<keyword evidence="1" id="KW-0472">Membrane</keyword>
<organism evidence="2 3">
    <name type="scientific">Enterococcus eurekensis</name>
    <dbReference type="NCBI Taxonomy" id="1159753"/>
    <lineage>
        <taxon>Bacteria</taxon>
        <taxon>Bacillati</taxon>
        <taxon>Bacillota</taxon>
        <taxon>Bacilli</taxon>
        <taxon>Lactobacillales</taxon>
        <taxon>Enterococcaceae</taxon>
        <taxon>Enterococcus</taxon>
    </lineage>
</organism>
<reference evidence="3" key="1">
    <citation type="journal article" date="2019" name="Int. J. Syst. Evol. Microbiol.">
        <title>The Global Catalogue of Microorganisms (GCM) 10K type strain sequencing project: providing services to taxonomists for standard genome sequencing and annotation.</title>
        <authorList>
            <consortium name="The Broad Institute Genomics Platform"/>
            <consortium name="The Broad Institute Genome Sequencing Center for Infectious Disease"/>
            <person name="Wu L."/>
            <person name="Ma J."/>
        </authorList>
    </citation>
    <scope>NUCLEOTIDE SEQUENCE [LARGE SCALE GENOMIC DNA]</scope>
    <source>
        <strain evidence="3">CGMCC 1.19061</strain>
    </source>
</reference>
<dbReference type="RefSeq" id="WP_379965416.1">
    <property type="nucleotide sequence ID" value="NZ_JBHSGT010000043.1"/>
</dbReference>
<feature type="transmembrane region" description="Helical" evidence="1">
    <location>
        <begin position="360"/>
        <end position="381"/>
    </location>
</feature>
<feature type="transmembrane region" description="Helical" evidence="1">
    <location>
        <begin position="44"/>
        <end position="63"/>
    </location>
</feature>
<feature type="transmembrane region" description="Helical" evidence="1">
    <location>
        <begin position="84"/>
        <end position="109"/>
    </location>
</feature>
<keyword evidence="3" id="KW-1185">Reference proteome</keyword>
<sequence length="456" mass="54779">MIQSFLVLIRHEKKLLLLFPYAFICFYFYLTLNLYTLFSFLEDSFIFGVFIYPIYLIYHYAITEYYYGTFTQIRMSNRIKKKSRFFYALFTSSTFFIVFYLPGFLITIFQNRWEKVPIETLFQSLINQWIFYFILSYVLLHLKKSWQSKGFKFPLIILFILDFYVFDEWIFKTIGLKPTPNTLDSFGIFTLFYLAILFFIWLRTAISTVGMPLIERDLRIRKREWQGFFVLLSFLFGLTLYFFSQQSDVSLLLWYLLSFFQGISREGFNSIQQGDFYSFPLIWFCFLLSFLILLSSFRSDDWQLYGQFIRMRISNHLFQKTKNLSLLIWTMFFFLLLIFIPVLVEQTWLIENIFGTRQNLLLYLVLFFSHLYLTGLCYEYLSMIFPASFSLLVTAIGLLILLFTGKGLFIGVTMFNQWVTGEQNPWLEGLFLLIFYLMLFSSLKIYQTIVKKKGTY</sequence>
<evidence type="ECO:0000313" key="3">
    <source>
        <dbReference type="Proteomes" id="UP001596026"/>
    </source>
</evidence>
<feature type="transmembrane region" description="Helical" evidence="1">
    <location>
        <begin position="276"/>
        <end position="294"/>
    </location>
</feature>
<proteinExistence type="predicted"/>
<dbReference type="EMBL" id="JBHSGT010000043">
    <property type="protein sequence ID" value="MFC4710454.1"/>
    <property type="molecule type" value="Genomic_DNA"/>
</dbReference>
<evidence type="ECO:0000256" key="1">
    <source>
        <dbReference type="SAM" id="Phobius"/>
    </source>
</evidence>
<feature type="transmembrane region" description="Helical" evidence="1">
    <location>
        <begin position="324"/>
        <end position="344"/>
    </location>
</feature>
<name>A0ABV9M638_9ENTE</name>
<feature type="transmembrane region" description="Helical" evidence="1">
    <location>
        <begin position="191"/>
        <end position="213"/>
    </location>
</feature>
<comment type="caution">
    <text evidence="2">The sequence shown here is derived from an EMBL/GenBank/DDBJ whole genome shotgun (WGS) entry which is preliminary data.</text>
</comment>
<feature type="transmembrane region" description="Helical" evidence="1">
    <location>
        <begin position="388"/>
        <end position="409"/>
    </location>
</feature>
<accession>A0ABV9M638</accession>
<feature type="transmembrane region" description="Helical" evidence="1">
    <location>
        <begin position="121"/>
        <end position="140"/>
    </location>
</feature>